<evidence type="ECO:0000259" key="15">
    <source>
        <dbReference type="Pfam" id="PF16381"/>
    </source>
</evidence>
<dbReference type="InterPro" id="IPR013041">
    <property type="entry name" value="Clathrin_app_Ig-like_sf"/>
</dbReference>
<feature type="domain" description="Coatomer gamma subunit appendage Ig-like subdomain" evidence="14">
    <location>
        <begin position="678"/>
        <end position="803"/>
    </location>
</feature>
<dbReference type="Gene3D" id="3.30.310.10">
    <property type="entry name" value="TATA-Binding Protein"/>
    <property type="match status" value="1"/>
</dbReference>
<keyword evidence="10 11" id="KW-0968">Cytoplasmic vesicle</keyword>
<keyword evidence="9 11" id="KW-0472">Membrane</keyword>
<dbReference type="SUPFAM" id="SSF48371">
    <property type="entry name" value="ARM repeat"/>
    <property type="match status" value="1"/>
</dbReference>
<evidence type="ECO:0000256" key="2">
    <source>
        <dbReference type="ARBA" id="ARBA00010720"/>
    </source>
</evidence>
<feature type="domain" description="Coatomer subunit gamma C-terminal" evidence="15">
    <location>
        <begin position="818"/>
        <end position="930"/>
    </location>
</feature>
<dbReference type="Gene3D" id="1.25.10.10">
    <property type="entry name" value="Leucine-rich Repeat Variant"/>
    <property type="match status" value="1"/>
</dbReference>
<dbReference type="SUPFAM" id="SSF55711">
    <property type="entry name" value="Subdomain of clathrin and coatomer appendage domain"/>
    <property type="match status" value="1"/>
</dbReference>
<comment type="subcellular location">
    <subcellularLocation>
        <location evidence="11">Cytoplasm</location>
    </subcellularLocation>
    <subcellularLocation>
        <location evidence="1 11">Golgi apparatus membrane</location>
        <topology evidence="1 11">Peripheral membrane protein</topology>
        <orientation evidence="1 11">Cytoplasmic side</orientation>
    </subcellularLocation>
    <subcellularLocation>
        <location evidence="11">Cytoplasmic vesicle</location>
        <location evidence="11">COPI-coated vesicle membrane</location>
        <topology evidence="11">Peripheral membrane protein</topology>
        <orientation evidence="11">Cytoplasmic side</orientation>
    </subcellularLocation>
</comment>
<evidence type="ECO:0000256" key="4">
    <source>
        <dbReference type="ARBA" id="ARBA00022490"/>
    </source>
</evidence>
<comment type="function">
    <text evidence="11">The coatomer is a cytosolic protein complex that binds to dilysine motifs and reversibly associates with Golgi non-clathrin-coated vesicles, which further mediate biosynthetic protein transport from the ER, via the Golgi up to the trans Golgi network. Coatomer complex is required for budding from Golgi membranes, and is essential for the retrograde Golgi-to-ER transport of dilysine-tagged proteins.</text>
</comment>
<dbReference type="PANTHER" id="PTHR10261:SF0">
    <property type="entry name" value="COATOMER SUBUNIT GAMMA-2"/>
    <property type="match status" value="1"/>
</dbReference>
<keyword evidence="4 11" id="KW-0963">Cytoplasm</keyword>
<dbReference type="InterPro" id="IPR009028">
    <property type="entry name" value="Coatomer/calthrin_app_sub_C"/>
</dbReference>
<evidence type="ECO:0000256" key="12">
    <source>
        <dbReference type="SAM" id="MobiDB-lite"/>
    </source>
</evidence>
<evidence type="ECO:0000256" key="1">
    <source>
        <dbReference type="ARBA" id="ARBA00004255"/>
    </source>
</evidence>
<dbReference type="InterPro" id="IPR032154">
    <property type="entry name" value="Coatomer_g_Cpla"/>
</dbReference>
<dbReference type="EMBL" id="JBBPDW010000025">
    <property type="protein sequence ID" value="KAK7541350.1"/>
    <property type="molecule type" value="Genomic_DNA"/>
</dbReference>
<name>A0ABR1M3D5_9PEZI</name>
<dbReference type="Proteomes" id="UP001365128">
    <property type="component" value="Unassembled WGS sequence"/>
</dbReference>
<proteinExistence type="inferred from homology"/>
<dbReference type="InterPro" id="IPR037067">
    <property type="entry name" value="Coatomer_gsu_app_sf"/>
</dbReference>
<keyword evidence="3 11" id="KW-0813">Transport</keyword>
<dbReference type="PANTHER" id="PTHR10261">
    <property type="entry name" value="COATOMER SUBUNIT GAMMA"/>
    <property type="match status" value="1"/>
</dbReference>
<feature type="region of interest" description="Disordered" evidence="12">
    <location>
        <begin position="639"/>
        <end position="669"/>
    </location>
</feature>
<dbReference type="SUPFAM" id="SSF49348">
    <property type="entry name" value="Clathrin adaptor appendage domain"/>
    <property type="match status" value="1"/>
</dbReference>
<evidence type="ECO:0000256" key="11">
    <source>
        <dbReference type="PIRNR" id="PIRNR037093"/>
    </source>
</evidence>
<accession>A0ABR1M3D5</accession>
<keyword evidence="5" id="KW-0677">Repeat</keyword>
<evidence type="ECO:0000259" key="13">
    <source>
        <dbReference type="Pfam" id="PF01602"/>
    </source>
</evidence>
<evidence type="ECO:0000313" key="16">
    <source>
        <dbReference type="EMBL" id="KAK7541350.1"/>
    </source>
</evidence>
<dbReference type="PIRSF" id="PIRSF037093">
    <property type="entry name" value="Coatomer_gamma_subunit"/>
    <property type="match status" value="1"/>
</dbReference>
<reference evidence="16 17" key="1">
    <citation type="submission" date="2024-04" db="EMBL/GenBank/DDBJ databases">
        <title>Phyllosticta paracitricarpa is synonymous to the EU quarantine fungus P. citricarpa based on phylogenomic analyses.</title>
        <authorList>
            <consortium name="Lawrence Berkeley National Laboratory"/>
            <person name="Van Ingen-Buijs V.A."/>
            <person name="Van Westerhoven A.C."/>
            <person name="Haridas S."/>
            <person name="Skiadas P."/>
            <person name="Martin F."/>
            <person name="Groenewald J.Z."/>
            <person name="Crous P.W."/>
            <person name="Seidl M.F."/>
        </authorList>
    </citation>
    <scope>NUCLEOTIDE SEQUENCE [LARGE SCALE GENOMIC DNA]</scope>
    <source>
        <strain evidence="16 17">CBS 122670</strain>
    </source>
</reference>
<dbReference type="Pfam" id="PF01602">
    <property type="entry name" value="Adaptin_N"/>
    <property type="match status" value="1"/>
</dbReference>
<evidence type="ECO:0000259" key="14">
    <source>
        <dbReference type="Pfam" id="PF08752"/>
    </source>
</evidence>
<dbReference type="InterPro" id="IPR002553">
    <property type="entry name" value="Clathrin/coatomer_adapt-like_N"/>
</dbReference>
<dbReference type="InterPro" id="IPR011989">
    <property type="entry name" value="ARM-like"/>
</dbReference>
<keyword evidence="7 11" id="KW-0653">Protein transport</keyword>
<dbReference type="InterPro" id="IPR013040">
    <property type="entry name" value="Coatomer_gsu_app_Ig-like_dom"/>
</dbReference>
<evidence type="ECO:0000256" key="7">
    <source>
        <dbReference type="ARBA" id="ARBA00022927"/>
    </source>
</evidence>
<evidence type="ECO:0000256" key="8">
    <source>
        <dbReference type="ARBA" id="ARBA00023034"/>
    </source>
</evidence>
<evidence type="ECO:0000256" key="3">
    <source>
        <dbReference type="ARBA" id="ARBA00022448"/>
    </source>
</evidence>
<sequence length="936" mass="104080">MELDKKDAPQSIEVLARVDKAKILGEARRLIRDKEISAPQSREVIRHVARLLLSGETLTEDEIPELVTGVMFSFRHVHSGLRQILHWLVKELSTQPQLDIGEFRTLFPNTVSGDAENRSLETDRRRGAILDGSEKILRPNAIRALCRLYDASGAQSFAKTVDPAIVDSDSSVQSAALVSLYHTLPWGVQHFRALQSQIQAAFIQPRSSGSWAWPEYHALGLDYHGRLASEMLAKDFIRSGDGGFKKNRKLQGPAAKIFFARFAADLAEMDNYRQGAIEFLKEQLDSFESIEYDPTVTGDKESFVLKRSMVALEAAKTICRIEDVDPGTLSQAVQKLAEMANNSHQVVKFAAMRTLCSVATTYPEVVRRHNDSIRKQMKNSNKEIGSFATTTHLKTADEADVDSLMKEVGGLMTNAGNDFKVVVVEAVTALCLKFPAKNSALAKFLGDYLKDEGSYEFKRAMVEGMFDLVKSIPETKKDVLLRLCEFIEDCEYPSLTIRVLHVVGTEGPTVEHPTIYIRHIYNRLVLENALVRAAAVSALAKFGVGQTDPELKRSVHVLLSRSLDDEDDEVRDRAALTLRLMEDEDDKSRELIRNDSMFSLAEFEDRLAMYVSAEDRTTFQEPFDLSLVPLVSREKARSETRTKKLLGSTSIPKPPAASKSAGRRGADDLASPAAAMKQYMEEMRSIEELAAHGNLLKSSAVIGLTPLKAEYVVSAVKHIFNEHIVFQYDIRNTLEQSTLLNLTVTVDSSAQSDLEEEFSTQIEELGYDQSGTVYVSFKKTGGAQSYISEDLEFDSQLEYDTDEGHLDYPVEPIVLTGADFVMPAFAGNFGNVWDQISANESPEEKFLLSISNIKDAAAEIIKASSLQPLDDTDVVTGKWQHEIKLFGKTLYGGKVAMTVTIIRLESSSQLGVRIKAKSEEEGVDKLLAKSFSRALE</sequence>
<evidence type="ECO:0000256" key="5">
    <source>
        <dbReference type="ARBA" id="ARBA00022737"/>
    </source>
</evidence>
<feature type="domain" description="Clathrin/coatomer adaptor adaptin-like N-terminal" evidence="13">
    <location>
        <begin position="131"/>
        <end position="584"/>
    </location>
</feature>
<comment type="subunit">
    <text evidence="11">Oligomeric complex.</text>
</comment>
<keyword evidence="6 11" id="KW-0931">ER-Golgi transport</keyword>
<keyword evidence="17" id="KW-1185">Reference proteome</keyword>
<dbReference type="InterPro" id="IPR016024">
    <property type="entry name" value="ARM-type_fold"/>
</dbReference>
<dbReference type="Pfam" id="PF16381">
    <property type="entry name" value="Coatomer_g_Cpla"/>
    <property type="match status" value="1"/>
</dbReference>
<evidence type="ECO:0000256" key="10">
    <source>
        <dbReference type="ARBA" id="ARBA00023329"/>
    </source>
</evidence>
<evidence type="ECO:0000256" key="9">
    <source>
        <dbReference type="ARBA" id="ARBA00023136"/>
    </source>
</evidence>
<protein>
    <recommendedName>
        <fullName evidence="11">Coatomer subunit gamma</fullName>
    </recommendedName>
</protein>
<comment type="similarity">
    <text evidence="2 11">Belongs to the COPG family.</text>
</comment>
<dbReference type="Gene3D" id="2.60.40.1480">
    <property type="entry name" value="Coatomer, gamma subunit, appendage domain"/>
    <property type="match status" value="1"/>
</dbReference>
<dbReference type="Pfam" id="PF08752">
    <property type="entry name" value="COP-gamma_platf"/>
    <property type="match status" value="1"/>
</dbReference>
<organism evidence="16 17">
    <name type="scientific">Phyllosticta citricarpa</name>
    <dbReference type="NCBI Taxonomy" id="55181"/>
    <lineage>
        <taxon>Eukaryota</taxon>
        <taxon>Fungi</taxon>
        <taxon>Dikarya</taxon>
        <taxon>Ascomycota</taxon>
        <taxon>Pezizomycotina</taxon>
        <taxon>Dothideomycetes</taxon>
        <taxon>Dothideomycetes incertae sedis</taxon>
        <taxon>Botryosphaeriales</taxon>
        <taxon>Phyllostictaceae</taxon>
        <taxon>Phyllosticta</taxon>
    </lineage>
</organism>
<dbReference type="InterPro" id="IPR017106">
    <property type="entry name" value="Coatomer_gsu"/>
</dbReference>
<evidence type="ECO:0000256" key="6">
    <source>
        <dbReference type="ARBA" id="ARBA00022892"/>
    </source>
</evidence>
<gene>
    <name evidence="16" type="ORF">IWX46DRAFT_605834</name>
</gene>
<dbReference type="InterPro" id="IPR012295">
    <property type="entry name" value="TBP_dom_sf"/>
</dbReference>
<keyword evidence="8 11" id="KW-0333">Golgi apparatus</keyword>
<comment type="caution">
    <text evidence="16">The sequence shown here is derived from an EMBL/GenBank/DDBJ whole genome shotgun (WGS) entry which is preliminary data.</text>
</comment>
<evidence type="ECO:0000313" key="17">
    <source>
        <dbReference type="Proteomes" id="UP001365128"/>
    </source>
</evidence>